<dbReference type="RefSeq" id="WP_170069330.1">
    <property type="nucleotide sequence ID" value="NZ_PYGI01000016.1"/>
</dbReference>
<accession>A0A2P8ET48</accession>
<dbReference type="EMBL" id="PYGI01000016">
    <property type="protein sequence ID" value="PSL12657.1"/>
    <property type="molecule type" value="Genomic_DNA"/>
</dbReference>
<evidence type="ECO:0000313" key="2">
    <source>
        <dbReference type="EMBL" id="PSL12657.1"/>
    </source>
</evidence>
<protein>
    <submittedName>
        <fullName evidence="2">Uncharacterized protein DUF2523</fullName>
    </submittedName>
</protein>
<proteinExistence type="predicted"/>
<dbReference type="Pfam" id="PF10734">
    <property type="entry name" value="DUF2523"/>
    <property type="match status" value="1"/>
</dbReference>
<sequence>MEVVNGMHAFLDSITGWLDSGQYGFFTDFSAFMVKQAVIGYIAFIANAIPFAWGIAKELMNDLNISTYLNQAWGALDSDTRSIAAYLKIPEGINFILSSAVTKFVLRFIPGF</sequence>
<evidence type="ECO:0000256" key="1">
    <source>
        <dbReference type="SAM" id="Phobius"/>
    </source>
</evidence>
<name>A0A2P8ET48_9GAMM</name>
<keyword evidence="1" id="KW-0472">Membrane</keyword>
<evidence type="ECO:0000313" key="3">
    <source>
        <dbReference type="Proteomes" id="UP000242133"/>
    </source>
</evidence>
<dbReference type="Proteomes" id="UP000242133">
    <property type="component" value="Unassembled WGS sequence"/>
</dbReference>
<keyword evidence="1" id="KW-0812">Transmembrane</keyword>
<keyword evidence="3" id="KW-1185">Reference proteome</keyword>
<comment type="caution">
    <text evidence="2">The sequence shown here is derived from an EMBL/GenBank/DDBJ whole genome shotgun (WGS) entry which is preliminary data.</text>
</comment>
<dbReference type="InterPro" id="IPR019670">
    <property type="entry name" value="DUF2523"/>
</dbReference>
<gene>
    <name evidence="2" type="ORF">CLV44_11615</name>
</gene>
<organism evidence="2 3">
    <name type="scientific">Marinobacterium halophilum</name>
    <dbReference type="NCBI Taxonomy" id="267374"/>
    <lineage>
        <taxon>Bacteria</taxon>
        <taxon>Pseudomonadati</taxon>
        <taxon>Pseudomonadota</taxon>
        <taxon>Gammaproteobacteria</taxon>
        <taxon>Oceanospirillales</taxon>
        <taxon>Oceanospirillaceae</taxon>
        <taxon>Marinobacterium</taxon>
    </lineage>
</organism>
<keyword evidence="1" id="KW-1133">Transmembrane helix</keyword>
<reference evidence="2 3" key="1">
    <citation type="submission" date="2018-03" db="EMBL/GenBank/DDBJ databases">
        <title>Genomic Encyclopedia of Archaeal and Bacterial Type Strains, Phase II (KMG-II): from individual species to whole genera.</title>
        <authorList>
            <person name="Goeker M."/>
        </authorList>
    </citation>
    <scope>NUCLEOTIDE SEQUENCE [LARGE SCALE GENOMIC DNA]</scope>
    <source>
        <strain evidence="2 3">DSM 17586</strain>
    </source>
</reference>
<feature type="transmembrane region" description="Helical" evidence="1">
    <location>
        <begin position="38"/>
        <end position="56"/>
    </location>
</feature>
<dbReference type="AlphaFoldDB" id="A0A2P8ET48"/>